<keyword evidence="3" id="KW-1185">Reference proteome</keyword>
<gene>
    <name evidence="2" type="ORF">IT779_15145</name>
</gene>
<dbReference type="EMBL" id="JADMLG010000005">
    <property type="protein sequence ID" value="MBH0777613.1"/>
    <property type="molecule type" value="Genomic_DNA"/>
</dbReference>
<name>A0A931IBT0_9NOCA</name>
<accession>A0A931IBT0</accession>
<dbReference type="AlphaFoldDB" id="A0A931IBT0"/>
<evidence type="ECO:0000256" key="1">
    <source>
        <dbReference type="SAM" id="MobiDB-lite"/>
    </source>
</evidence>
<feature type="compositionally biased region" description="Basic and acidic residues" evidence="1">
    <location>
        <begin position="87"/>
        <end position="97"/>
    </location>
</feature>
<dbReference type="Proteomes" id="UP000655751">
    <property type="component" value="Unassembled WGS sequence"/>
</dbReference>
<sequence length="97" mass="10927">MSTRATRADDEPLWTTVVADQRALWFVRAGVIHVETILTPDGAVDLRGEHLGGCIDAMPRELWNRVRYDYEKYCGTPNSARRNTKPTPERGSEPSTP</sequence>
<evidence type="ECO:0000313" key="3">
    <source>
        <dbReference type="Proteomes" id="UP000655751"/>
    </source>
</evidence>
<evidence type="ECO:0000313" key="2">
    <source>
        <dbReference type="EMBL" id="MBH0777613.1"/>
    </source>
</evidence>
<dbReference type="RefSeq" id="WP_196149936.1">
    <property type="nucleotide sequence ID" value="NZ_JADMLG010000005.1"/>
</dbReference>
<comment type="caution">
    <text evidence="2">The sequence shown here is derived from an EMBL/GenBank/DDBJ whole genome shotgun (WGS) entry which is preliminary data.</text>
</comment>
<feature type="region of interest" description="Disordered" evidence="1">
    <location>
        <begin position="74"/>
        <end position="97"/>
    </location>
</feature>
<proteinExistence type="predicted"/>
<protein>
    <submittedName>
        <fullName evidence="2">Uncharacterized protein</fullName>
    </submittedName>
</protein>
<organism evidence="2 3">
    <name type="scientific">Nocardia bovistercoris</name>
    <dbReference type="NCBI Taxonomy" id="2785916"/>
    <lineage>
        <taxon>Bacteria</taxon>
        <taxon>Bacillati</taxon>
        <taxon>Actinomycetota</taxon>
        <taxon>Actinomycetes</taxon>
        <taxon>Mycobacteriales</taxon>
        <taxon>Nocardiaceae</taxon>
        <taxon>Nocardia</taxon>
    </lineage>
</organism>
<reference evidence="2" key="1">
    <citation type="submission" date="2020-11" db="EMBL/GenBank/DDBJ databases">
        <title>Nocardia NEAU-351.nov., a novel actinomycete isolated from the cow dung.</title>
        <authorList>
            <person name="Zhang X."/>
        </authorList>
    </citation>
    <scope>NUCLEOTIDE SEQUENCE</scope>
    <source>
        <strain evidence="2">NEAU-351</strain>
    </source>
</reference>